<keyword evidence="1" id="KW-1133">Transmembrane helix</keyword>
<proteinExistence type="predicted"/>
<accession>A0A7S9E0D2</accession>
<sequence>MAHKLIWQQTTADYNKQRKHQRWYTALAASVALVIGVMGTLWVVQQPPGLENQALAHVTHLDKEVPHSVLPLDMAQINAKLASFGGRMVESIGDIQVANFCHLRSVRSLHLILHTDQGRMSVFVMPPDKGSTIPDSFSNNEFQGTRFQLQKASIVVVGEKGSNLHPLSQKVRKSIQFSA</sequence>
<evidence type="ECO:0000256" key="1">
    <source>
        <dbReference type="SAM" id="Phobius"/>
    </source>
</evidence>
<feature type="transmembrane region" description="Helical" evidence="1">
    <location>
        <begin position="23"/>
        <end position="44"/>
    </location>
</feature>
<dbReference type="Proteomes" id="UP000595095">
    <property type="component" value="Chromosome"/>
</dbReference>
<gene>
    <name evidence="2" type="ORF">IT774_11560</name>
</gene>
<organism evidence="2 3">
    <name type="scientific">Salinimonas marina</name>
    <dbReference type="NCBI Taxonomy" id="2785918"/>
    <lineage>
        <taxon>Bacteria</taxon>
        <taxon>Pseudomonadati</taxon>
        <taxon>Pseudomonadota</taxon>
        <taxon>Gammaproteobacteria</taxon>
        <taxon>Alteromonadales</taxon>
        <taxon>Alteromonadaceae</taxon>
        <taxon>Alteromonas/Salinimonas group</taxon>
        <taxon>Salinimonas</taxon>
    </lineage>
</organism>
<dbReference type="EMBL" id="CP064795">
    <property type="protein sequence ID" value="QPG07212.1"/>
    <property type="molecule type" value="Genomic_DNA"/>
</dbReference>
<keyword evidence="3" id="KW-1185">Reference proteome</keyword>
<evidence type="ECO:0000313" key="3">
    <source>
        <dbReference type="Proteomes" id="UP000595095"/>
    </source>
</evidence>
<dbReference type="KEGG" id="smaa:IT774_11560"/>
<reference evidence="2 3" key="1">
    <citation type="submission" date="2020-11" db="EMBL/GenBank/DDBJ databases">
        <title>Complete genome sequence for Salinimonas sp. strain G2-b.</title>
        <authorList>
            <person name="Park S.-J."/>
        </authorList>
    </citation>
    <scope>NUCLEOTIDE SEQUENCE [LARGE SCALE GENOMIC DNA]</scope>
    <source>
        <strain evidence="2 3">G2-b</strain>
    </source>
</reference>
<dbReference type="InterPro" id="IPR021806">
    <property type="entry name" value="DUF3379"/>
</dbReference>
<dbReference type="AlphaFoldDB" id="A0A7S9E0D2"/>
<keyword evidence="1" id="KW-0472">Membrane</keyword>
<keyword evidence="1" id="KW-0812">Transmembrane</keyword>
<protein>
    <submittedName>
        <fullName evidence="2">DUF3379 family protein</fullName>
    </submittedName>
</protein>
<evidence type="ECO:0000313" key="2">
    <source>
        <dbReference type="EMBL" id="QPG07212.1"/>
    </source>
</evidence>
<name>A0A7S9E0D2_9ALTE</name>
<dbReference type="Pfam" id="PF11859">
    <property type="entry name" value="DUF3379"/>
    <property type="match status" value="1"/>
</dbReference>